<dbReference type="Proteomes" id="UP001174936">
    <property type="component" value="Unassembled WGS sequence"/>
</dbReference>
<dbReference type="GO" id="GO:0016787">
    <property type="term" value="F:hydrolase activity"/>
    <property type="evidence" value="ECO:0007669"/>
    <property type="project" value="UniProtKB-KW"/>
</dbReference>
<gene>
    <name evidence="3" type="ORF">B0T16DRAFT_397725</name>
</gene>
<protein>
    <submittedName>
        <fullName evidence="3">Alpha/Beta hydrolase protein</fullName>
    </submittedName>
</protein>
<evidence type="ECO:0000313" key="4">
    <source>
        <dbReference type="Proteomes" id="UP001174936"/>
    </source>
</evidence>
<dbReference type="Gene3D" id="3.40.50.1820">
    <property type="entry name" value="alpha/beta hydrolase"/>
    <property type="match status" value="1"/>
</dbReference>
<organism evidence="3 4">
    <name type="scientific">Cercophora newfieldiana</name>
    <dbReference type="NCBI Taxonomy" id="92897"/>
    <lineage>
        <taxon>Eukaryota</taxon>
        <taxon>Fungi</taxon>
        <taxon>Dikarya</taxon>
        <taxon>Ascomycota</taxon>
        <taxon>Pezizomycotina</taxon>
        <taxon>Sordariomycetes</taxon>
        <taxon>Sordariomycetidae</taxon>
        <taxon>Sordariales</taxon>
        <taxon>Lasiosphaeriaceae</taxon>
        <taxon>Cercophora</taxon>
    </lineage>
</organism>
<evidence type="ECO:0000259" key="2">
    <source>
        <dbReference type="Pfam" id="PF07859"/>
    </source>
</evidence>
<reference evidence="3" key="1">
    <citation type="submission" date="2023-06" db="EMBL/GenBank/DDBJ databases">
        <title>Genome-scale phylogeny and comparative genomics of the fungal order Sordariales.</title>
        <authorList>
            <consortium name="Lawrence Berkeley National Laboratory"/>
            <person name="Hensen N."/>
            <person name="Bonometti L."/>
            <person name="Westerberg I."/>
            <person name="Brannstrom I.O."/>
            <person name="Guillou S."/>
            <person name="Cros-Aarteil S."/>
            <person name="Calhoun S."/>
            <person name="Haridas S."/>
            <person name="Kuo A."/>
            <person name="Mondo S."/>
            <person name="Pangilinan J."/>
            <person name="Riley R."/>
            <person name="Labutti K."/>
            <person name="Andreopoulos B."/>
            <person name="Lipzen A."/>
            <person name="Chen C."/>
            <person name="Yanf M."/>
            <person name="Daum C."/>
            <person name="Ng V."/>
            <person name="Clum A."/>
            <person name="Steindorff A."/>
            <person name="Ohm R."/>
            <person name="Martin F."/>
            <person name="Silar P."/>
            <person name="Natvig D."/>
            <person name="Lalanne C."/>
            <person name="Gautier V."/>
            <person name="Ament-Velasquez S.L."/>
            <person name="Kruys A."/>
            <person name="Hutchinson M.I."/>
            <person name="Powell A.J."/>
            <person name="Barry K."/>
            <person name="Miller A.N."/>
            <person name="Grigoriev I.V."/>
            <person name="Debuchy R."/>
            <person name="Gladieux P."/>
            <person name="Thoren M.H."/>
            <person name="Johannesson H."/>
        </authorList>
    </citation>
    <scope>NUCLEOTIDE SEQUENCE</scope>
    <source>
        <strain evidence="3">SMH2532-1</strain>
    </source>
</reference>
<dbReference type="Pfam" id="PF07859">
    <property type="entry name" value="Abhydrolase_3"/>
    <property type="match status" value="1"/>
</dbReference>
<keyword evidence="1 3" id="KW-0378">Hydrolase</keyword>
<accession>A0AA39YPR5</accession>
<sequence>MKLSSPGKPFRPIYHLLKHRVTAANYAFKSTTPPFIFITLYSDIYQPPPGPLSLVRHQPLLNQFQHLQPSTTTQLDETPTKMDTLFLTTTPPLDPAWLTYESSPEFTANTRPANLTPLENQTHYATSCRALTARMTAPFTPFHHLRDIPRITLTVPSPLDNHPIPIIKYLPPPSRLPGPNHSPIPVTVLYIHGGGLWIGEADSEEFSCLQIVDFLSSRHREVEVYSVGYRLMPTYPAQTCLSDCLSAFEFVRDWKLNHKNGKLVVVGSSSGGELAALVSQLVSPGEVQGVVLRGPVTSDAFGGMEYVPERLRKMHTSAWEPSFYNSLLGFMKREVPRDGLERMPLEAEEEVLRKLPRTWIQVCTNDAVYSDGVCYAKALEDAGVEVKVDVIKGWPHTFWLIAPHLERSREADRAMLEGLAWVVQ</sequence>
<keyword evidence="4" id="KW-1185">Reference proteome</keyword>
<dbReference type="SUPFAM" id="SSF53474">
    <property type="entry name" value="alpha/beta-Hydrolases"/>
    <property type="match status" value="1"/>
</dbReference>
<dbReference type="InterPro" id="IPR029058">
    <property type="entry name" value="AB_hydrolase_fold"/>
</dbReference>
<dbReference type="InterPro" id="IPR050300">
    <property type="entry name" value="GDXG_lipolytic_enzyme"/>
</dbReference>
<evidence type="ECO:0000256" key="1">
    <source>
        <dbReference type="ARBA" id="ARBA00022801"/>
    </source>
</evidence>
<dbReference type="AlphaFoldDB" id="A0AA39YPR5"/>
<dbReference type="PANTHER" id="PTHR48081:SF8">
    <property type="entry name" value="ALPHA_BETA HYDROLASE FOLD-3 DOMAIN-CONTAINING PROTEIN-RELATED"/>
    <property type="match status" value="1"/>
</dbReference>
<feature type="domain" description="Alpha/beta hydrolase fold-3" evidence="2">
    <location>
        <begin position="188"/>
        <end position="399"/>
    </location>
</feature>
<evidence type="ECO:0000313" key="3">
    <source>
        <dbReference type="EMBL" id="KAK0655795.1"/>
    </source>
</evidence>
<dbReference type="EMBL" id="JAULSV010000001">
    <property type="protein sequence ID" value="KAK0655795.1"/>
    <property type="molecule type" value="Genomic_DNA"/>
</dbReference>
<dbReference type="InterPro" id="IPR013094">
    <property type="entry name" value="AB_hydrolase_3"/>
</dbReference>
<comment type="caution">
    <text evidence="3">The sequence shown here is derived from an EMBL/GenBank/DDBJ whole genome shotgun (WGS) entry which is preliminary data.</text>
</comment>
<name>A0AA39YPR5_9PEZI</name>
<dbReference type="PANTHER" id="PTHR48081">
    <property type="entry name" value="AB HYDROLASE SUPERFAMILY PROTEIN C4A8.06C"/>
    <property type="match status" value="1"/>
</dbReference>
<proteinExistence type="predicted"/>